<dbReference type="RefSeq" id="WP_110293587.1">
    <property type="nucleotide sequence ID" value="NZ_QJKF01000004.1"/>
</dbReference>
<comment type="caution">
    <text evidence="1">The sequence shown here is derived from an EMBL/GenBank/DDBJ whole genome shotgun (WGS) entry which is preliminary data.</text>
</comment>
<accession>A0A318K876</accession>
<proteinExistence type="predicted"/>
<dbReference type="OrthoDB" id="4545259at2"/>
<sequence>MGEPVRTGHDWRPAGLVLAVVGALVVVPAGVAALVPTRETPVAADAEIEVTAAGEEPDTVTFGGVGGWARRTTGDESAAVLIGPDGSRLAVSVIGGVTNFPDAAAWRLKVLGAQGFDASFDGGEVVNSHGFRGKTCRGTVRAGVCAIVGNEKLAVTLVLVGEDATLPELTPVLESLTVRR</sequence>
<reference evidence="1 2" key="1">
    <citation type="submission" date="2018-05" db="EMBL/GenBank/DDBJ databases">
        <title>Genomic Encyclopedia of Type Strains, Phase IV (KMG-IV): sequencing the most valuable type-strain genomes for metagenomic binning, comparative biology and taxonomic classification.</title>
        <authorList>
            <person name="Goeker M."/>
        </authorList>
    </citation>
    <scope>NUCLEOTIDE SEQUENCE [LARGE SCALE GENOMIC DNA]</scope>
    <source>
        <strain evidence="1 2">DSM 44704</strain>
    </source>
</reference>
<dbReference type="AlphaFoldDB" id="A0A318K876"/>
<organism evidence="1 2">
    <name type="scientific">Nocardia tenerifensis</name>
    <dbReference type="NCBI Taxonomy" id="228006"/>
    <lineage>
        <taxon>Bacteria</taxon>
        <taxon>Bacillati</taxon>
        <taxon>Actinomycetota</taxon>
        <taxon>Actinomycetes</taxon>
        <taxon>Mycobacteriales</taxon>
        <taxon>Nocardiaceae</taxon>
        <taxon>Nocardia</taxon>
    </lineage>
</organism>
<evidence type="ECO:0000313" key="1">
    <source>
        <dbReference type="EMBL" id="PXX65646.1"/>
    </source>
</evidence>
<keyword evidence="2" id="KW-1185">Reference proteome</keyword>
<gene>
    <name evidence="1" type="ORF">DFR70_104711</name>
</gene>
<dbReference type="EMBL" id="QJKF01000004">
    <property type="protein sequence ID" value="PXX65646.1"/>
    <property type="molecule type" value="Genomic_DNA"/>
</dbReference>
<dbReference type="Proteomes" id="UP000247569">
    <property type="component" value="Unassembled WGS sequence"/>
</dbReference>
<protein>
    <submittedName>
        <fullName evidence="1">Uncharacterized protein</fullName>
    </submittedName>
</protein>
<name>A0A318K876_9NOCA</name>
<evidence type="ECO:0000313" key="2">
    <source>
        <dbReference type="Proteomes" id="UP000247569"/>
    </source>
</evidence>